<keyword evidence="5 9" id="KW-0812">Transmembrane</keyword>
<keyword evidence="7 9" id="KW-0472">Membrane</keyword>
<keyword evidence="12" id="KW-1185">Reference proteome</keyword>
<dbReference type="AlphaFoldDB" id="A0A327NIE5"/>
<dbReference type="PROSITE" id="PS50263">
    <property type="entry name" value="CN_HYDROLASE"/>
    <property type="match status" value="1"/>
</dbReference>
<comment type="caution">
    <text evidence="11">The sequence shown here is derived from an EMBL/GenBank/DDBJ whole genome shotgun (WGS) entry which is preliminary data.</text>
</comment>
<keyword evidence="4" id="KW-0808">Transferase</keyword>
<dbReference type="GO" id="GO:0005886">
    <property type="term" value="C:plasma membrane"/>
    <property type="evidence" value="ECO:0007669"/>
    <property type="project" value="UniProtKB-SubCell"/>
</dbReference>
<feature type="domain" description="CN hydrolase" evidence="10">
    <location>
        <begin position="14"/>
        <end position="247"/>
    </location>
</feature>
<organism evidence="11 12">
    <name type="scientific">Spirosoma telluris</name>
    <dbReference type="NCBI Taxonomy" id="2183553"/>
    <lineage>
        <taxon>Bacteria</taxon>
        <taxon>Pseudomonadati</taxon>
        <taxon>Bacteroidota</taxon>
        <taxon>Cytophagia</taxon>
        <taxon>Cytophagales</taxon>
        <taxon>Cytophagaceae</taxon>
        <taxon>Spirosoma</taxon>
    </lineage>
</organism>
<evidence type="ECO:0000256" key="1">
    <source>
        <dbReference type="ARBA" id="ARBA00004651"/>
    </source>
</evidence>
<comment type="similarity">
    <text evidence="2">Belongs to the CN hydrolase family. Apolipoprotein N-acyltransferase subfamily.</text>
</comment>
<evidence type="ECO:0000256" key="7">
    <source>
        <dbReference type="ARBA" id="ARBA00023136"/>
    </source>
</evidence>
<evidence type="ECO:0000313" key="12">
    <source>
        <dbReference type="Proteomes" id="UP000249016"/>
    </source>
</evidence>
<dbReference type="PANTHER" id="PTHR38686">
    <property type="entry name" value="APOLIPOPROTEIN N-ACYLTRANSFERASE"/>
    <property type="match status" value="1"/>
</dbReference>
<evidence type="ECO:0000313" key="11">
    <source>
        <dbReference type="EMBL" id="RAI75131.1"/>
    </source>
</evidence>
<keyword evidence="6 9" id="KW-1133">Transmembrane helix</keyword>
<name>A0A327NIE5_9BACT</name>
<dbReference type="SUPFAM" id="SSF56317">
    <property type="entry name" value="Carbon-nitrogen hydrolase"/>
    <property type="match status" value="1"/>
</dbReference>
<sequence>MARFPALQEANRGLLAFVTQTGRFPLGQAAIQHQQDSLFHLSQRAVEKGARLVLWSEGSSLLLKQAEPALLARGQAFSARHRVYLLMALGVVMPGPIWAANGTSVRPFLENKTILITPSGQIANVFYKNHPVPLVEPSRSGDGQIPTLATAYGRLAPSICYDADHMATMQQLGQKRIGLLLLPAGDWQAISPFHSYMAVFRAVENGCSLARQVSGGLSLFVDYRGKVLARHDGYARGDNLTIVSLPVNNVSTLYTRFGDWLAYAAMALLAGFVLQAIRQKRPIKRKPISTLFVLPVA</sequence>
<gene>
    <name evidence="11" type="ORF">HMF3257_14680</name>
</gene>
<protein>
    <recommendedName>
        <fullName evidence="10">CN hydrolase domain-containing protein</fullName>
    </recommendedName>
</protein>
<dbReference type="InterPro" id="IPR036526">
    <property type="entry name" value="C-N_Hydrolase_sf"/>
</dbReference>
<evidence type="ECO:0000256" key="8">
    <source>
        <dbReference type="ARBA" id="ARBA00023315"/>
    </source>
</evidence>
<keyword evidence="8" id="KW-0012">Acyltransferase</keyword>
<dbReference type="InterPro" id="IPR003010">
    <property type="entry name" value="C-N_Hydrolase"/>
</dbReference>
<evidence type="ECO:0000256" key="4">
    <source>
        <dbReference type="ARBA" id="ARBA00022679"/>
    </source>
</evidence>
<dbReference type="PANTHER" id="PTHR38686:SF1">
    <property type="entry name" value="APOLIPOPROTEIN N-ACYLTRANSFERASE"/>
    <property type="match status" value="1"/>
</dbReference>
<reference evidence="11 12" key="1">
    <citation type="submission" date="2018-06" db="EMBL/GenBank/DDBJ databases">
        <title>Spirosoma sp. HMF3257 Genome sequencing and assembly.</title>
        <authorList>
            <person name="Kang H."/>
            <person name="Cha I."/>
            <person name="Kim H."/>
            <person name="Kang J."/>
            <person name="Joh K."/>
        </authorList>
    </citation>
    <scope>NUCLEOTIDE SEQUENCE [LARGE SCALE GENOMIC DNA]</scope>
    <source>
        <strain evidence="11 12">HMF3257</strain>
    </source>
</reference>
<keyword evidence="3" id="KW-1003">Cell membrane</keyword>
<accession>A0A327NIE5</accession>
<dbReference type="Gene3D" id="3.60.110.10">
    <property type="entry name" value="Carbon-nitrogen hydrolase"/>
    <property type="match status" value="1"/>
</dbReference>
<evidence type="ECO:0000256" key="6">
    <source>
        <dbReference type="ARBA" id="ARBA00022989"/>
    </source>
</evidence>
<dbReference type="GO" id="GO:0042158">
    <property type="term" value="P:lipoprotein biosynthetic process"/>
    <property type="evidence" value="ECO:0007669"/>
    <property type="project" value="InterPro"/>
</dbReference>
<comment type="subcellular location">
    <subcellularLocation>
        <location evidence="1">Cell membrane</location>
        <topology evidence="1">Multi-pass membrane protein</topology>
    </subcellularLocation>
</comment>
<evidence type="ECO:0000256" key="9">
    <source>
        <dbReference type="SAM" id="Phobius"/>
    </source>
</evidence>
<dbReference type="GO" id="GO:0016410">
    <property type="term" value="F:N-acyltransferase activity"/>
    <property type="evidence" value="ECO:0007669"/>
    <property type="project" value="InterPro"/>
</dbReference>
<evidence type="ECO:0000256" key="2">
    <source>
        <dbReference type="ARBA" id="ARBA00010065"/>
    </source>
</evidence>
<proteinExistence type="inferred from homology"/>
<evidence type="ECO:0000256" key="3">
    <source>
        <dbReference type="ARBA" id="ARBA00022475"/>
    </source>
</evidence>
<feature type="transmembrane region" description="Helical" evidence="9">
    <location>
        <begin position="260"/>
        <end position="277"/>
    </location>
</feature>
<dbReference type="Proteomes" id="UP000249016">
    <property type="component" value="Unassembled WGS sequence"/>
</dbReference>
<evidence type="ECO:0000256" key="5">
    <source>
        <dbReference type="ARBA" id="ARBA00022692"/>
    </source>
</evidence>
<dbReference type="InterPro" id="IPR004563">
    <property type="entry name" value="Apolipo_AcylTrfase"/>
</dbReference>
<dbReference type="EMBL" id="QLII01000001">
    <property type="protein sequence ID" value="RAI75131.1"/>
    <property type="molecule type" value="Genomic_DNA"/>
</dbReference>
<dbReference type="Pfam" id="PF00795">
    <property type="entry name" value="CN_hydrolase"/>
    <property type="match status" value="1"/>
</dbReference>
<evidence type="ECO:0000259" key="10">
    <source>
        <dbReference type="PROSITE" id="PS50263"/>
    </source>
</evidence>